<keyword evidence="1" id="KW-0175">Coiled coil</keyword>
<evidence type="ECO:0000313" key="3">
    <source>
        <dbReference type="EMBL" id="KAE8985391.1"/>
    </source>
</evidence>
<dbReference type="InterPro" id="IPR013762">
    <property type="entry name" value="Integrase-like_cat_sf"/>
</dbReference>
<evidence type="ECO:0000313" key="6">
    <source>
        <dbReference type="Proteomes" id="UP000440367"/>
    </source>
</evidence>
<dbReference type="GO" id="GO:0003677">
    <property type="term" value="F:DNA binding"/>
    <property type="evidence" value="ECO:0007669"/>
    <property type="project" value="InterPro"/>
</dbReference>
<proteinExistence type="predicted"/>
<feature type="coiled-coil region" evidence="1">
    <location>
        <begin position="264"/>
        <end position="291"/>
    </location>
</feature>
<dbReference type="Proteomes" id="UP000460718">
    <property type="component" value="Unassembled WGS sequence"/>
</dbReference>
<evidence type="ECO:0000256" key="1">
    <source>
        <dbReference type="SAM" id="Coils"/>
    </source>
</evidence>
<organism evidence="5 6">
    <name type="scientific">Phytophthora fragariae</name>
    <dbReference type="NCBI Taxonomy" id="53985"/>
    <lineage>
        <taxon>Eukaryota</taxon>
        <taxon>Sar</taxon>
        <taxon>Stramenopiles</taxon>
        <taxon>Oomycota</taxon>
        <taxon>Peronosporomycetes</taxon>
        <taxon>Peronosporales</taxon>
        <taxon>Peronosporaceae</taxon>
        <taxon>Phytophthora</taxon>
    </lineage>
</organism>
<evidence type="ECO:0000313" key="8">
    <source>
        <dbReference type="Proteomes" id="UP000476176"/>
    </source>
</evidence>
<dbReference type="EMBL" id="QXFW01001821">
    <property type="protein sequence ID" value="KAE8985391.1"/>
    <property type="molecule type" value="Genomic_DNA"/>
</dbReference>
<evidence type="ECO:0000256" key="2">
    <source>
        <dbReference type="SAM" id="MobiDB-lite"/>
    </source>
</evidence>
<reference evidence="5 6" key="1">
    <citation type="submission" date="2018-08" db="EMBL/GenBank/DDBJ databases">
        <title>Genomic investigation of the strawberry pathogen Phytophthora fragariae indicates pathogenicity is determined by transcriptional variation in three key races.</title>
        <authorList>
            <person name="Adams T.M."/>
            <person name="Armitage A.D."/>
            <person name="Sobczyk M.K."/>
            <person name="Bates H.J."/>
            <person name="Dunwell J.M."/>
            <person name="Nellist C.F."/>
            <person name="Harrison R.J."/>
        </authorList>
    </citation>
    <scope>NUCLEOTIDE SEQUENCE [LARGE SCALE GENOMIC DNA]</scope>
    <source>
        <strain evidence="5 6">BC-1</strain>
        <strain evidence="4 8">BC-23</strain>
        <strain evidence="3 7">SCRP245</strain>
    </source>
</reference>
<dbReference type="AlphaFoldDB" id="A0A6A3XHP6"/>
<comment type="caution">
    <text evidence="5">The sequence shown here is derived from an EMBL/GenBank/DDBJ whole genome shotgun (WGS) entry which is preliminary data.</text>
</comment>
<dbReference type="Gene3D" id="1.10.443.10">
    <property type="entry name" value="Intergrase catalytic core"/>
    <property type="match status" value="1"/>
</dbReference>
<sequence>MQTAPSKRFFPQFQTKKRSADVASDVEELSLVELLEVEDDPAPLQAQTASGKRSVPGAQAYVNRLLVRVRQVAQERQTRLTSGLTSHSFRRGAAMHANDGSVAENWIIERGGWQLDRVNKAFGYMLGSTQADRNVSRVLSGWSPKKGARLPSLHALEQPIRDRATKFQALIFTNSMAVADTTLNLDEDVAECLVATLLMHYPDLLLLAETSALVTRMRETMAARAIGEAEVLAWSAAIRIAFDPPEKTPPPEETSEIAAVLDVVKRQSKQIEVQILQNKQLEERLLAIETRLRMKMVDQAPITRPDADQQAAAPTPQQDSRAIRPKKKGSQSLSSVWFEWFTSEPRVYASRSVKKTTLYEFRHAVGYMLLFLPIGFALDGASDAFKSEVLSAGVKAQDNTLAFLNANGSSALAVGTVIKALRKLHKEGKLDEHIAQFHERSNAGSIVDPTPASALPAFIRLQPKQ</sequence>
<dbReference type="Proteomes" id="UP000476176">
    <property type="component" value="Unassembled WGS sequence"/>
</dbReference>
<evidence type="ECO:0000313" key="5">
    <source>
        <dbReference type="EMBL" id="KAE9197968.1"/>
    </source>
</evidence>
<name>A0A6A3XHP6_9STRA</name>
<dbReference type="GO" id="GO:0015074">
    <property type="term" value="P:DNA integration"/>
    <property type="evidence" value="ECO:0007669"/>
    <property type="project" value="InterPro"/>
</dbReference>
<accession>A0A6A3XHP6</accession>
<feature type="compositionally biased region" description="Low complexity" evidence="2">
    <location>
        <begin position="308"/>
        <end position="319"/>
    </location>
</feature>
<dbReference type="EMBL" id="QXGD01001846">
    <property type="protein sequence ID" value="KAE9197968.1"/>
    <property type="molecule type" value="Genomic_DNA"/>
</dbReference>
<evidence type="ECO:0000313" key="4">
    <source>
        <dbReference type="EMBL" id="KAE9196127.1"/>
    </source>
</evidence>
<dbReference type="Proteomes" id="UP000440367">
    <property type="component" value="Unassembled WGS sequence"/>
</dbReference>
<dbReference type="EMBL" id="QXGC01001784">
    <property type="protein sequence ID" value="KAE9196127.1"/>
    <property type="molecule type" value="Genomic_DNA"/>
</dbReference>
<protein>
    <submittedName>
        <fullName evidence="5">Uncharacterized protein</fullName>
    </submittedName>
</protein>
<gene>
    <name evidence="5" type="ORF">PF002_g22579</name>
    <name evidence="4" type="ORF">PF004_g20237</name>
    <name evidence="3" type="ORF">PF011_g20409</name>
</gene>
<evidence type="ECO:0000313" key="7">
    <source>
        <dbReference type="Proteomes" id="UP000460718"/>
    </source>
</evidence>
<feature type="region of interest" description="Disordered" evidence="2">
    <location>
        <begin position="303"/>
        <end position="328"/>
    </location>
</feature>
<dbReference type="GO" id="GO:0006310">
    <property type="term" value="P:DNA recombination"/>
    <property type="evidence" value="ECO:0007669"/>
    <property type="project" value="InterPro"/>
</dbReference>